<dbReference type="PANTHER" id="PTHR34606">
    <property type="entry name" value="BON DOMAIN-CONTAINING PROTEIN"/>
    <property type="match status" value="1"/>
</dbReference>
<keyword evidence="2" id="KW-0032">Aminotransferase</keyword>
<feature type="domain" description="BON" evidence="1">
    <location>
        <begin position="6"/>
        <end position="74"/>
    </location>
</feature>
<dbReference type="GO" id="GO:0008483">
    <property type="term" value="F:transaminase activity"/>
    <property type="evidence" value="ECO:0007669"/>
    <property type="project" value="UniProtKB-KW"/>
</dbReference>
<dbReference type="PANTHER" id="PTHR34606:SF15">
    <property type="entry name" value="BON DOMAIN-CONTAINING PROTEIN"/>
    <property type="match status" value="1"/>
</dbReference>
<dbReference type="AlphaFoldDB" id="A0A2S1R1G8"/>
<dbReference type="InterPro" id="IPR007055">
    <property type="entry name" value="BON_dom"/>
</dbReference>
<dbReference type="Gene3D" id="3.30.1340.30">
    <property type="match status" value="3"/>
</dbReference>
<dbReference type="EMBL" id="CP029186">
    <property type="protein sequence ID" value="AWH86381.1"/>
    <property type="molecule type" value="Genomic_DNA"/>
</dbReference>
<accession>A0A2S1R1G8</accession>
<evidence type="ECO:0000313" key="3">
    <source>
        <dbReference type="Proteomes" id="UP000244929"/>
    </source>
</evidence>
<name>A0A2S1R1G8_9FLAO</name>
<proteinExistence type="predicted"/>
<sequence>MINMKTDETIQLDVERSLYFQPEVDDIPIAVAVEDGVVILTGKVEQYSQKEAAQSAARHVSGVRGIVNHIIVAPNGPMVLTDAEIEKAIHQAYQWRWEIPWKQLRIRVSDGYVTLEGEVGRNFQREAAREAASQLLGVKGVNNKITVRTQPDHKADARDVEGALFRNRDIDDDDITVEALGNTIILRGSVPSLAQKEAAEKMAWNASGAEHVQNLLEVL</sequence>
<dbReference type="Proteomes" id="UP000244929">
    <property type="component" value="Chromosome"/>
</dbReference>
<feature type="domain" description="BON" evidence="1">
    <location>
        <begin position="81"/>
        <end position="149"/>
    </location>
</feature>
<gene>
    <name evidence="2" type="ORF">HYN59_15250</name>
</gene>
<evidence type="ECO:0000259" key="1">
    <source>
        <dbReference type="PROSITE" id="PS50914"/>
    </source>
</evidence>
<dbReference type="PROSITE" id="PS50914">
    <property type="entry name" value="BON"/>
    <property type="match status" value="3"/>
</dbReference>
<protein>
    <submittedName>
        <fullName evidence="2">Ornithine aminotransferase</fullName>
    </submittedName>
</protein>
<organism evidence="2 3">
    <name type="scientific">Flavobacterium album</name>
    <dbReference type="NCBI Taxonomy" id="2175091"/>
    <lineage>
        <taxon>Bacteria</taxon>
        <taxon>Pseudomonadati</taxon>
        <taxon>Bacteroidota</taxon>
        <taxon>Flavobacteriia</taxon>
        <taxon>Flavobacteriales</taxon>
        <taxon>Flavobacteriaceae</taxon>
        <taxon>Flavobacterium</taxon>
    </lineage>
</organism>
<dbReference type="InterPro" id="IPR051686">
    <property type="entry name" value="Lipoprotein_DolP"/>
</dbReference>
<dbReference type="OrthoDB" id="870892at2"/>
<dbReference type="Pfam" id="PF04972">
    <property type="entry name" value="BON"/>
    <property type="match status" value="3"/>
</dbReference>
<keyword evidence="2" id="KW-0808">Transferase</keyword>
<evidence type="ECO:0000313" key="2">
    <source>
        <dbReference type="EMBL" id="AWH86381.1"/>
    </source>
</evidence>
<reference evidence="2 3" key="1">
    <citation type="submission" date="2018-04" db="EMBL/GenBank/DDBJ databases">
        <title>Genome sequencing of Flavobacterium sp. HYN0059.</title>
        <authorList>
            <person name="Yi H."/>
            <person name="Baek C."/>
        </authorList>
    </citation>
    <scope>NUCLEOTIDE SEQUENCE [LARGE SCALE GENOMIC DNA]</scope>
    <source>
        <strain evidence="2 3">HYN0059</strain>
    </source>
</reference>
<dbReference type="SMART" id="SM00749">
    <property type="entry name" value="BON"/>
    <property type="match status" value="3"/>
</dbReference>
<dbReference type="InterPro" id="IPR014004">
    <property type="entry name" value="Transpt-assoc_nodulatn_dom_bac"/>
</dbReference>
<keyword evidence="3" id="KW-1185">Reference proteome</keyword>
<dbReference type="KEGG" id="falb:HYN59_15250"/>
<feature type="domain" description="BON" evidence="1">
    <location>
        <begin position="152"/>
        <end position="219"/>
    </location>
</feature>